<protein>
    <recommendedName>
        <fullName evidence="1">DUF6314 domain-containing protein</fullName>
    </recommendedName>
</protein>
<dbReference type="Pfam" id="PF19834">
    <property type="entry name" value="DUF6314"/>
    <property type="match status" value="1"/>
</dbReference>
<keyword evidence="3" id="KW-1185">Reference proteome</keyword>
<organism evidence="2 3">
    <name type="scientific">Paracoccus laeviglucosivorans</name>
    <dbReference type="NCBI Taxonomy" id="1197861"/>
    <lineage>
        <taxon>Bacteria</taxon>
        <taxon>Pseudomonadati</taxon>
        <taxon>Pseudomonadota</taxon>
        <taxon>Alphaproteobacteria</taxon>
        <taxon>Rhodobacterales</taxon>
        <taxon>Paracoccaceae</taxon>
        <taxon>Paracoccus</taxon>
    </lineage>
</organism>
<accession>A0A521AU79</accession>
<sequence length="137" mass="15586">MELHDLLTGEWRFGRHASSGERFDGTARFSPMPGGALHYHEQGRITFQNGGSSTFFRDYIYIIRDNLLTVQFQDGRLFHQVALDRHGDEWTGAGHHLCVADDYATTYLIAPGRLRITHDVAGPKKAYRLETEYRCAG</sequence>
<evidence type="ECO:0000313" key="2">
    <source>
        <dbReference type="EMBL" id="SMO38291.1"/>
    </source>
</evidence>
<dbReference type="OrthoDB" id="7351979at2"/>
<dbReference type="EMBL" id="FXTK01000001">
    <property type="protein sequence ID" value="SMO38291.1"/>
    <property type="molecule type" value="Genomic_DNA"/>
</dbReference>
<evidence type="ECO:0000259" key="1">
    <source>
        <dbReference type="Pfam" id="PF19834"/>
    </source>
</evidence>
<proteinExistence type="predicted"/>
<name>A0A521AU79_9RHOB</name>
<gene>
    <name evidence="2" type="ORF">SAMN06265221_101360</name>
</gene>
<evidence type="ECO:0000313" key="3">
    <source>
        <dbReference type="Proteomes" id="UP000319014"/>
    </source>
</evidence>
<dbReference type="AlphaFoldDB" id="A0A521AU79"/>
<feature type="domain" description="DUF6314" evidence="1">
    <location>
        <begin position="7"/>
        <end position="134"/>
    </location>
</feature>
<dbReference type="InterPro" id="IPR045632">
    <property type="entry name" value="DUF6314"/>
</dbReference>
<dbReference type="RefSeq" id="WP_142661459.1">
    <property type="nucleotide sequence ID" value="NZ_FXTK01000001.1"/>
</dbReference>
<reference evidence="2 3" key="1">
    <citation type="submission" date="2017-05" db="EMBL/GenBank/DDBJ databases">
        <authorList>
            <person name="Varghese N."/>
            <person name="Submissions S."/>
        </authorList>
    </citation>
    <scope>NUCLEOTIDE SEQUENCE [LARGE SCALE GENOMIC DNA]</scope>
    <source>
        <strain evidence="2 3">DSM 100094</strain>
    </source>
</reference>
<dbReference type="Proteomes" id="UP000319014">
    <property type="component" value="Unassembled WGS sequence"/>
</dbReference>